<name>A0ABV8NVA4_9BURK</name>
<dbReference type="Proteomes" id="UP001595848">
    <property type="component" value="Unassembled WGS sequence"/>
</dbReference>
<feature type="region of interest" description="Disordered" evidence="1">
    <location>
        <begin position="227"/>
        <end position="269"/>
    </location>
</feature>
<accession>A0ABV8NVA4</accession>
<dbReference type="Pfam" id="PF02230">
    <property type="entry name" value="Abhydrolase_2"/>
    <property type="match status" value="1"/>
</dbReference>
<evidence type="ECO:0000313" key="3">
    <source>
        <dbReference type="EMBL" id="MFC4199749.1"/>
    </source>
</evidence>
<dbReference type="InterPro" id="IPR003140">
    <property type="entry name" value="PLipase/COase/thioEstase"/>
</dbReference>
<evidence type="ECO:0000259" key="2">
    <source>
        <dbReference type="Pfam" id="PF02230"/>
    </source>
</evidence>
<dbReference type="EMBL" id="JBHSBV010000001">
    <property type="protein sequence ID" value="MFC4199749.1"/>
    <property type="molecule type" value="Genomic_DNA"/>
</dbReference>
<reference evidence="4" key="1">
    <citation type="journal article" date="2019" name="Int. J. Syst. Evol. Microbiol.">
        <title>The Global Catalogue of Microorganisms (GCM) 10K type strain sequencing project: providing services to taxonomists for standard genome sequencing and annotation.</title>
        <authorList>
            <consortium name="The Broad Institute Genomics Platform"/>
            <consortium name="The Broad Institute Genome Sequencing Center for Infectious Disease"/>
            <person name="Wu L."/>
            <person name="Ma J."/>
        </authorList>
    </citation>
    <scope>NUCLEOTIDE SEQUENCE [LARGE SCALE GENOMIC DNA]</scope>
    <source>
        <strain evidence="4">LMG 24813</strain>
    </source>
</reference>
<dbReference type="NCBIfam" id="NF008525">
    <property type="entry name" value="PRK11460.1"/>
    <property type="match status" value="1"/>
</dbReference>
<feature type="domain" description="Phospholipase/carboxylesterase/thioesterase" evidence="2">
    <location>
        <begin position="50"/>
        <end position="215"/>
    </location>
</feature>
<organism evidence="3 4">
    <name type="scientific">Candidimonas humi</name>
    <dbReference type="NCBI Taxonomy" id="683355"/>
    <lineage>
        <taxon>Bacteria</taxon>
        <taxon>Pseudomonadati</taxon>
        <taxon>Pseudomonadota</taxon>
        <taxon>Betaproteobacteria</taxon>
        <taxon>Burkholderiales</taxon>
        <taxon>Alcaligenaceae</taxon>
        <taxon>Candidimonas</taxon>
    </lineage>
</organism>
<comment type="caution">
    <text evidence="3">The sequence shown here is derived from an EMBL/GenBank/DDBJ whole genome shotgun (WGS) entry which is preliminary data.</text>
</comment>
<gene>
    <name evidence="3" type="primary">ypfH</name>
    <name evidence="3" type="ORF">ACFOY1_02175</name>
</gene>
<keyword evidence="4" id="KW-1185">Reference proteome</keyword>
<feature type="compositionally biased region" description="Low complexity" evidence="1">
    <location>
        <begin position="241"/>
        <end position="256"/>
    </location>
</feature>
<sequence>MPITTPAAPEPLTLFPEQGAPQQLFVLVHDEAAGPQQLLPLAQACKKTFVNALVVLPYGPVRDENGQYGWLEPDPDAQGEAKLPERVARALPALTELVRGLQARYELSGEQTALAGFGVGAMLVLEACSAQPGLAGRALAFSGRYARLPLEAPPVTTLHLLHGAADRVIPADRAREAHAHLAELRGDATLDIASTVGHELHEALIQQALHRLQTCLPLRSWEAALGELSRQAQEQDDDADTGAAASGGSASDDTPSGTPPDRGGKPTLH</sequence>
<protein>
    <submittedName>
        <fullName evidence="3">Esterase</fullName>
    </submittedName>
</protein>
<evidence type="ECO:0000313" key="4">
    <source>
        <dbReference type="Proteomes" id="UP001595848"/>
    </source>
</evidence>
<dbReference type="RefSeq" id="WP_217962579.1">
    <property type="nucleotide sequence ID" value="NZ_JAHTBN010000001.1"/>
</dbReference>
<proteinExistence type="predicted"/>
<evidence type="ECO:0000256" key="1">
    <source>
        <dbReference type="SAM" id="MobiDB-lite"/>
    </source>
</evidence>